<proteinExistence type="predicted"/>
<dbReference type="PANTHER" id="PTHR30250:SF11">
    <property type="entry name" value="O-ANTIGEN TRANSPORTER-RELATED"/>
    <property type="match status" value="1"/>
</dbReference>
<evidence type="ECO:0000313" key="7">
    <source>
        <dbReference type="EMBL" id="SUZ94001.1"/>
    </source>
</evidence>
<keyword evidence="2" id="KW-1003">Cell membrane</keyword>
<feature type="transmembrane region" description="Helical" evidence="6">
    <location>
        <begin position="131"/>
        <end position="150"/>
    </location>
</feature>
<gene>
    <name evidence="7" type="ORF">METZ01_LOCUS46855</name>
</gene>
<accession>A0A381RS69</accession>
<feature type="transmembrane region" description="Helical" evidence="6">
    <location>
        <begin position="372"/>
        <end position="390"/>
    </location>
</feature>
<organism evidence="7">
    <name type="scientific">marine metagenome</name>
    <dbReference type="NCBI Taxonomy" id="408172"/>
    <lineage>
        <taxon>unclassified sequences</taxon>
        <taxon>metagenomes</taxon>
        <taxon>ecological metagenomes</taxon>
    </lineage>
</organism>
<feature type="transmembrane region" description="Helical" evidence="6">
    <location>
        <begin position="278"/>
        <end position="302"/>
    </location>
</feature>
<feature type="transmembrane region" description="Helical" evidence="6">
    <location>
        <begin position="396"/>
        <end position="414"/>
    </location>
</feature>
<dbReference type="AlphaFoldDB" id="A0A381RS69"/>
<feature type="non-terminal residue" evidence="7">
    <location>
        <position position="1"/>
    </location>
</feature>
<feature type="transmembrane region" description="Helical" evidence="6">
    <location>
        <begin position="309"/>
        <end position="325"/>
    </location>
</feature>
<feature type="transmembrane region" description="Helical" evidence="6">
    <location>
        <begin position="192"/>
        <end position="213"/>
    </location>
</feature>
<dbReference type="InterPro" id="IPR050833">
    <property type="entry name" value="Poly_Biosynth_Transport"/>
</dbReference>
<keyword evidence="5 6" id="KW-0472">Membrane</keyword>
<comment type="subcellular location">
    <subcellularLocation>
        <location evidence="1">Cell membrane</location>
        <topology evidence="1">Multi-pass membrane protein</topology>
    </subcellularLocation>
</comment>
<feature type="transmembrane region" description="Helical" evidence="6">
    <location>
        <begin position="25"/>
        <end position="45"/>
    </location>
</feature>
<dbReference type="GO" id="GO:0005886">
    <property type="term" value="C:plasma membrane"/>
    <property type="evidence" value="ECO:0007669"/>
    <property type="project" value="UniProtKB-SubCell"/>
</dbReference>
<keyword evidence="3 6" id="KW-0812">Transmembrane</keyword>
<evidence type="ECO:0000256" key="2">
    <source>
        <dbReference type="ARBA" id="ARBA00022475"/>
    </source>
</evidence>
<feature type="transmembrane region" description="Helical" evidence="6">
    <location>
        <begin position="162"/>
        <end position="180"/>
    </location>
</feature>
<evidence type="ECO:0000256" key="5">
    <source>
        <dbReference type="ARBA" id="ARBA00023136"/>
    </source>
</evidence>
<feature type="transmembrane region" description="Helical" evidence="6">
    <location>
        <begin position="247"/>
        <end position="266"/>
    </location>
</feature>
<feature type="transmembrane region" description="Helical" evidence="6">
    <location>
        <begin position="331"/>
        <end position="351"/>
    </location>
</feature>
<protein>
    <submittedName>
        <fullName evidence="7">Uncharacterized protein</fullName>
    </submittedName>
</protein>
<dbReference type="EMBL" id="UINC01002195">
    <property type="protein sequence ID" value="SUZ94001.1"/>
    <property type="molecule type" value="Genomic_DNA"/>
</dbReference>
<dbReference type="PANTHER" id="PTHR30250">
    <property type="entry name" value="PST FAMILY PREDICTED COLANIC ACID TRANSPORTER"/>
    <property type="match status" value="1"/>
</dbReference>
<evidence type="ECO:0000256" key="3">
    <source>
        <dbReference type="ARBA" id="ARBA00022692"/>
    </source>
</evidence>
<feature type="transmembrane region" description="Helical" evidence="6">
    <location>
        <begin position="65"/>
        <end position="85"/>
    </location>
</feature>
<name>A0A381RS69_9ZZZZ</name>
<evidence type="ECO:0000256" key="6">
    <source>
        <dbReference type="SAM" id="Phobius"/>
    </source>
</evidence>
<sequence length="417" mass="47745">MSLGAQHTIIKFYSSFKDKKSKDSFLSSIIFIPLIVIIPITFLVIEVHDVIGDFLSMQNPIIESYVWVIFLVAFATSYFEVFYAWSRVQLKSVFGNALKEIYPRLSVLTLLILVSINLIDKEDFVWWLTGLYYLRLLIMIIYSFSLYIPKFSLTIPENFKEIISYSIYILLAGSAASLLIDIDKYMIPQKEAISQTAYYAVAVFIATVVEIPGRAMFQILNPMVAKAINNNNFKHLDSLYKKSSTNLLIICGFFFLLINLNINSFYDLMNNEYYSDAIWVVLIISCAKLIQMSFGCGPAILATSSFYKITLPFSICMAISVYFLNDYLIDIYGINGAAISTLIVLFVFTVLKVMYINYKLKIHPYDFNTIKIVLLISLIYLIFNYLTFKFSPLLDIAIKSVLISIAYISLVYFLKLS</sequence>
<feature type="transmembrane region" description="Helical" evidence="6">
    <location>
        <begin position="101"/>
        <end position="119"/>
    </location>
</feature>
<keyword evidence="4 6" id="KW-1133">Transmembrane helix</keyword>
<reference evidence="7" key="1">
    <citation type="submission" date="2018-05" db="EMBL/GenBank/DDBJ databases">
        <authorList>
            <person name="Lanie J.A."/>
            <person name="Ng W.-L."/>
            <person name="Kazmierczak K.M."/>
            <person name="Andrzejewski T.M."/>
            <person name="Davidsen T.M."/>
            <person name="Wayne K.J."/>
            <person name="Tettelin H."/>
            <person name="Glass J.I."/>
            <person name="Rusch D."/>
            <person name="Podicherti R."/>
            <person name="Tsui H.-C.T."/>
            <person name="Winkler M.E."/>
        </authorList>
    </citation>
    <scope>NUCLEOTIDE SEQUENCE</scope>
</reference>
<feature type="non-terminal residue" evidence="7">
    <location>
        <position position="417"/>
    </location>
</feature>
<evidence type="ECO:0000256" key="1">
    <source>
        <dbReference type="ARBA" id="ARBA00004651"/>
    </source>
</evidence>
<evidence type="ECO:0000256" key="4">
    <source>
        <dbReference type="ARBA" id="ARBA00022989"/>
    </source>
</evidence>